<accession>A0A074W8C8</accession>
<dbReference type="EMBL" id="KL584723">
    <property type="protein sequence ID" value="KEQ69108.1"/>
    <property type="molecule type" value="Genomic_DNA"/>
</dbReference>
<feature type="compositionally biased region" description="Low complexity" evidence="7">
    <location>
        <begin position="527"/>
        <end position="549"/>
    </location>
</feature>
<proteinExistence type="inferred from homology"/>
<dbReference type="GO" id="GO:0005871">
    <property type="term" value="C:kinesin complex"/>
    <property type="evidence" value="ECO:0007669"/>
    <property type="project" value="TreeGrafter"/>
</dbReference>
<feature type="compositionally biased region" description="Low complexity" evidence="7">
    <location>
        <begin position="441"/>
        <end position="452"/>
    </location>
</feature>
<evidence type="ECO:0000256" key="3">
    <source>
        <dbReference type="ARBA" id="ARBA00022490"/>
    </source>
</evidence>
<dbReference type="InterPro" id="IPR006964">
    <property type="entry name" value="NUDE_dom"/>
</dbReference>
<dbReference type="Pfam" id="PF04880">
    <property type="entry name" value="NUDE_C"/>
    <property type="match status" value="1"/>
</dbReference>
<dbReference type="OrthoDB" id="5877028at2759"/>
<name>A0A074W8C8_9PEZI</name>
<feature type="compositionally biased region" description="Low complexity" evidence="7">
    <location>
        <begin position="234"/>
        <end position="243"/>
    </location>
</feature>
<reference evidence="9 10" key="1">
    <citation type="journal article" date="2014" name="BMC Genomics">
        <title>Genome sequencing of four Aureobasidium pullulans varieties: biotechnological potential, stress tolerance, and description of new species.</title>
        <authorList>
            <person name="Gostin Ar C."/>
            <person name="Ohm R.A."/>
            <person name="Kogej T."/>
            <person name="Sonjak S."/>
            <person name="Turk M."/>
            <person name="Zajc J."/>
            <person name="Zalar P."/>
            <person name="Grube M."/>
            <person name="Sun H."/>
            <person name="Han J."/>
            <person name="Sharma A."/>
            <person name="Chiniquy J."/>
            <person name="Ngan C.Y."/>
            <person name="Lipzen A."/>
            <person name="Barry K."/>
            <person name="Grigoriev I.V."/>
            <person name="Gunde-Cimerman N."/>
        </authorList>
    </citation>
    <scope>NUCLEOTIDE SEQUENCE [LARGE SCALE GENOMIC DNA]</scope>
    <source>
        <strain evidence="9 10">CBS 147.97</strain>
    </source>
</reference>
<feature type="compositionally biased region" description="Polar residues" evidence="7">
    <location>
        <begin position="457"/>
        <end position="467"/>
    </location>
</feature>
<feature type="compositionally biased region" description="Low complexity" evidence="7">
    <location>
        <begin position="212"/>
        <end position="227"/>
    </location>
</feature>
<feature type="compositionally biased region" description="Basic and acidic residues" evidence="7">
    <location>
        <begin position="586"/>
        <end position="598"/>
    </location>
</feature>
<feature type="region of interest" description="Disordered" evidence="7">
    <location>
        <begin position="347"/>
        <end position="598"/>
    </location>
</feature>
<dbReference type="GO" id="GO:0008017">
    <property type="term" value="F:microtubule binding"/>
    <property type="evidence" value="ECO:0007669"/>
    <property type="project" value="InterPro"/>
</dbReference>
<dbReference type="HOGENOM" id="CLU_034391_0_0_1"/>
<evidence type="ECO:0000256" key="2">
    <source>
        <dbReference type="ARBA" id="ARBA00007429"/>
    </source>
</evidence>
<evidence type="ECO:0000256" key="4">
    <source>
        <dbReference type="ARBA" id="ARBA00022701"/>
    </source>
</evidence>
<feature type="compositionally biased region" description="Polar residues" evidence="7">
    <location>
        <begin position="477"/>
        <end position="519"/>
    </location>
</feature>
<dbReference type="GO" id="GO:0005874">
    <property type="term" value="C:microtubule"/>
    <property type="evidence" value="ECO:0007669"/>
    <property type="project" value="UniProtKB-KW"/>
</dbReference>
<keyword evidence="4" id="KW-0493">Microtubule</keyword>
<feature type="region of interest" description="Disordered" evidence="7">
    <location>
        <begin position="153"/>
        <end position="330"/>
    </location>
</feature>
<comment type="subcellular location">
    <subcellularLocation>
        <location evidence="1">Cytoplasm</location>
        <location evidence="1">Cytoskeleton</location>
    </subcellularLocation>
</comment>
<feature type="compositionally biased region" description="Polar residues" evidence="7">
    <location>
        <begin position="553"/>
        <end position="579"/>
    </location>
</feature>
<feature type="domain" description="NUDE" evidence="8">
    <location>
        <begin position="131"/>
        <end position="301"/>
    </location>
</feature>
<keyword evidence="5" id="KW-0175">Coiled coil</keyword>
<dbReference type="GO" id="GO:0051642">
    <property type="term" value="P:centrosome localization"/>
    <property type="evidence" value="ECO:0007669"/>
    <property type="project" value="TreeGrafter"/>
</dbReference>
<dbReference type="InterPro" id="IPR033494">
    <property type="entry name" value="NUDE"/>
</dbReference>
<comment type="similarity">
    <text evidence="2">Belongs to the nudE family.</text>
</comment>
<keyword evidence="6" id="KW-0206">Cytoskeleton</keyword>
<dbReference type="GeneID" id="25412371"/>
<keyword evidence="3" id="KW-0963">Cytoplasm</keyword>
<evidence type="ECO:0000313" key="9">
    <source>
        <dbReference type="EMBL" id="KEQ69108.1"/>
    </source>
</evidence>
<keyword evidence="10" id="KW-1185">Reference proteome</keyword>
<dbReference type="Gene3D" id="6.10.250.1080">
    <property type="match status" value="1"/>
</dbReference>
<protein>
    <recommendedName>
        <fullName evidence="8">NUDE domain-containing protein</fullName>
    </recommendedName>
</protein>
<dbReference type="GO" id="GO:0007020">
    <property type="term" value="P:microtubule nucleation"/>
    <property type="evidence" value="ECO:0007669"/>
    <property type="project" value="TreeGrafter"/>
</dbReference>
<dbReference type="GO" id="GO:0000132">
    <property type="term" value="P:establishment of mitotic spindle orientation"/>
    <property type="evidence" value="ECO:0007669"/>
    <property type="project" value="TreeGrafter"/>
</dbReference>
<evidence type="ECO:0000256" key="7">
    <source>
        <dbReference type="SAM" id="MobiDB-lite"/>
    </source>
</evidence>
<organism evidence="9 10">
    <name type="scientific">Aureobasidium namibiae CBS 147.97</name>
    <dbReference type="NCBI Taxonomy" id="1043004"/>
    <lineage>
        <taxon>Eukaryota</taxon>
        <taxon>Fungi</taxon>
        <taxon>Dikarya</taxon>
        <taxon>Ascomycota</taxon>
        <taxon>Pezizomycotina</taxon>
        <taxon>Dothideomycetes</taxon>
        <taxon>Dothideomycetidae</taxon>
        <taxon>Dothideales</taxon>
        <taxon>Saccotheciaceae</taxon>
        <taxon>Aureobasidium</taxon>
    </lineage>
</organism>
<feature type="compositionally biased region" description="Polar residues" evidence="7">
    <location>
        <begin position="277"/>
        <end position="287"/>
    </location>
</feature>
<evidence type="ECO:0000256" key="5">
    <source>
        <dbReference type="ARBA" id="ARBA00023054"/>
    </source>
</evidence>
<dbReference type="GO" id="GO:0007059">
    <property type="term" value="P:chromosome segregation"/>
    <property type="evidence" value="ECO:0007669"/>
    <property type="project" value="TreeGrafter"/>
</dbReference>
<evidence type="ECO:0000313" key="10">
    <source>
        <dbReference type="Proteomes" id="UP000027730"/>
    </source>
</evidence>
<evidence type="ECO:0000259" key="8">
    <source>
        <dbReference type="Pfam" id="PF04880"/>
    </source>
</evidence>
<dbReference type="AlphaFoldDB" id="A0A074W8C8"/>
<dbReference type="PANTHER" id="PTHR10921:SF1">
    <property type="entry name" value="NUCLEAR DISTRIBUTION PROTEIN NUDE HOMOLOG"/>
    <property type="match status" value="1"/>
</dbReference>
<dbReference type="RefSeq" id="XP_013423258.1">
    <property type="nucleotide sequence ID" value="XM_013567804.1"/>
</dbReference>
<feature type="compositionally biased region" description="Basic and acidic residues" evidence="7">
    <location>
        <begin position="153"/>
        <end position="203"/>
    </location>
</feature>
<dbReference type="GO" id="GO:0000776">
    <property type="term" value="C:kinetochore"/>
    <property type="evidence" value="ECO:0007669"/>
    <property type="project" value="TreeGrafter"/>
</dbReference>
<dbReference type="STRING" id="1043004.A0A074W8C8"/>
<evidence type="ECO:0000256" key="6">
    <source>
        <dbReference type="ARBA" id="ARBA00023212"/>
    </source>
</evidence>
<gene>
    <name evidence="9" type="ORF">M436DRAFT_56745</name>
</gene>
<dbReference type="Proteomes" id="UP000027730">
    <property type="component" value="Unassembled WGS sequence"/>
</dbReference>
<dbReference type="PANTHER" id="PTHR10921">
    <property type="entry name" value="NUCLEAR DISTRIBUTION PROTEIN NUDE HOMOLOG 1"/>
    <property type="match status" value="1"/>
</dbReference>
<evidence type="ECO:0000256" key="1">
    <source>
        <dbReference type="ARBA" id="ARBA00004245"/>
    </source>
</evidence>
<sequence>MSNPPSSPFRHGTTVDQELAYYKAQYEQLEVELQEFQQSSRELEAELEKDVEASEKRERKLKERVESLGFEVDEWKTKYKQSKAEANAAQTKLQKEITTMRETTRTLQLKLRDIEVDNDDYERQARNTTSSLEELESKYNVAIERGVLMEEEMRAGEQEREDLRIQTQRLRDELSDLRIEADITREKLRLSESGSRRYRDLTPVRRPSALHARSPTSSRTAASSPTVSTPPPVRSEMSTLSDTPTPPSPPLSDASGNPMSRMLPPPKKNPLVPEPTSTPRASLNPNTIRPARHSRGPSYATTTTPSTKRRTTLQSRPSVGSEGVPRSGSLYQIKGLIGRMQKIEERVQSVRSKLPPPNANTPRAANTPKGSPRIGALTGGSFMANSITVRNRSKHTSNSTSSSTRQEDSHLPPPTPRSTSASGHVKHLSFGGQRPHPLERASTSIASMSTATRESSRPSSRANNVGETGSFARPPSRSGNAPYGQSQSSVLPSRPRTSMGGTFASSQRNRVHRQSNSVSEMREAEEVVTPTIKRTVVTTTGGSGIPTPGLKRQSGTGFGNSVSGRRSSLAPSHQSQQSYDGAASDKSSRKLSDLGETF</sequence>
<dbReference type="GO" id="GO:0047496">
    <property type="term" value="P:vesicle transport along microtubule"/>
    <property type="evidence" value="ECO:0007669"/>
    <property type="project" value="TreeGrafter"/>
</dbReference>